<sequence length="266" mass="28934">MSVIDAIYLAIIQGLTEFLPISSSAHLILPSHVLGWQDQGLAFDVAVHLGTLIAVVSYFRQQVWALLSGWFASLGGRHSVASRQAWLIIWATIPAGLAGLFGSDLVEHWARSIAVIATTTIVFGLLLWWADRRASNQGLQMTELSLAQALFIGVAQAIALIPGTSRSGITMTAGLMLGMAREQAAKFSFLLSIPIIVMAGGYQGLKLAQQPQTVEWLPLLTGVVVSAISAYLCIHFFLRIIERMGMLPFVIYRLLLGIGLFLFILM</sequence>
<evidence type="ECO:0000256" key="10">
    <source>
        <dbReference type="ARBA" id="ARBA00023251"/>
    </source>
</evidence>
<keyword evidence="6 14" id="KW-0812">Transmembrane</keyword>
<evidence type="ECO:0000256" key="14">
    <source>
        <dbReference type="HAMAP-Rule" id="MF_01006"/>
    </source>
</evidence>
<feature type="transmembrane region" description="Helical" evidence="14">
    <location>
        <begin position="184"/>
        <end position="204"/>
    </location>
</feature>
<feature type="transmembrane region" description="Helical" evidence="14">
    <location>
        <begin position="245"/>
        <end position="265"/>
    </location>
</feature>
<dbReference type="AlphaFoldDB" id="K2JJX1"/>
<feature type="transmembrane region" description="Helical" evidence="14">
    <location>
        <begin position="6"/>
        <end position="29"/>
    </location>
</feature>
<protein>
    <recommendedName>
        <fullName evidence="4 14">Undecaprenyl-diphosphatase</fullName>
        <ecNumber evidence="3 14">3.6.1.27</ecNumber>
    </recommendedName>
    <alternativeName>
        <fullName evidence="12 14">Bacitracin resistance protein</fullName>
    </alternativeName>
    <alternativeName>
        <fullName evidence="11 14">Undecaprenyl pyrophosphate phosphatase</fullName>
    </alternativeName>
</protein>
<dbReference type="PANTHER" id="PTHR30622">
    <property type="entry name" value="UNDECAPRENYL-DIPHOSPHATASE"/>
    <property type="match status" value="1"/>
</dbReference>
<dbReference type="GO" id="GO:0005886">
    <property type="term" value="C:plasma membrane"/>
    <property type="evidence" value="ECO:0007669"/>
    <property type="project" value="UniProtKB-SubCell"/>
</dbReference>
<evidence type="ECO:0000313" key="15">
    <source>
        <dbReference type="EMBL" id="EKE83716.1"/>
    </source>
</evidence>
<keyword evidence="14" id="KW-0133">Cell shape</keyword>
<dbReference type="GO" id="GO:0046677">
    <property type="term" value="P:response to antibiotic"/>
    <property type="evidence" value="ECO:0007669"/>
    <property type="project" value="UniProtKB-UniRule"/>
</dbReference>
<keyword evidence="14" id="KW-0573">Peptidoglycan synthesis</keyword>
<evidence type="ECO:0000256" key="5">
    <source>
        <dbReference type="ARBA" id="ARBA00022475"/>
    </source>
</evidence>
<evidence type="ECO:0000256" key="8">
    <source>
        <dbReference type="ARBA" id="ARBA00022989"/>
    </source>
</evidence>
<evidence type="ECO:0000256" key="4">
    <source>
        <dbReference type="ARBA" id="ARBA00021581"/>
    </source>
</evidence>
<comment type="similarity">
    <text evidence="2 14">Belongs to the UppP family.</text>
</comment>
<dbReference type="EC" id="3.6.1.27" evidence="3 14"/>
<comment type="miscellaneous">
    <text evidence="14">Bacitracin is thought to be involved in the inhibition of peptidoglycan synthesis by sequestering undecaprenyl diphosphate, thereby reducing the pool of lipid carrier available.</text>
</comment>
<dbReference type="Pfam" id="PF02673">
    <property type="entry name" value="BacA"/>
    <property type="match status" value="1"/>
</dbReference>
<keyword evidence="10 14" id="KW-0046">Antibiotic resistance</keyword>
<evidence type="ECO:0000256" key="7">
    <source>
        <dbReference type="ARBA" id="ARBA00022801"/>
    </source>
</evidence>
<dbReference type="GO" id="GO:0008360">
    <property type="term" value="P:regulation of cell shape"/>
    <property type="evidence" value="ECO:0007669"/>
    <property type="project" value="UniProtKB-KW"/>
</dbReference>
<evidence type="ECO:0000256" key="3">
    <source>
        <dbReference type="ARBA" id="ARBA00012374"/>
    </source>
</evidence>
<dbReference type="EMBL" id="AMRG01000008">
    <property type="protein sequence ID" value="EKE83716.1"/>
    <property type="molecule type" value="Genomic_DNA"/>
</dbReference>
<feature type="transmembrane region" description="Helical" evidence="14">
    <location>
        <begin position="216"/>
        <end position="238"/>
    </location>
</feature>
<accession>K2JJX1</accession>
<evidence type="ECO:0000256" key="2">
    <source>
        <dbReference type="ARBA" id="ARBA00010621"/>
    </source>
</evidence>
<dbReference type="GO" id="GO:0009252">
    <property type="term" value="P:peptidoglycan biosynthetic process"/>
    <property type="evidence" value="ECO:0007669"/>
    <property type="project" value="UniProtKB-KW"/>
</dbReference>
<reference evidence="15 16" key="1">
    <citation type="journal article" date="2012" name="J. Bacteriol.">
        <title>Genome Sequence of Idiomarina xiamenensis Type Strain 10-D-4.</title>
        <authorList>
            <person name="Lai Q."/>
            <person name="Wang L."/>
            <person name="Wang W."/>
            <person name="Shao Z."/>
        </authorList>
    </citation>
    <scope>NUCLEOTIDE SEQUENCE [LARGE SCALE GENOMIC DNA]</scope>
    <source>
        <strain evidence="15 16">10-D-4</strain>
    </source>
</reference>
<keyword evidence="9 14" id="KW-0472">Membrane</keyword>
<evidence type="ECO:0000256" key="12">
    <source>
        <dbReference type="ARBA" id="ARBA00032932"/>
    </source>
</evidence>
<evidence type="ECO:0000256" key="13">
    <source>
        <dbReference type="ARBA" id="ARBA00047594"/>
    </source>
</evidence>
<comment type="subcellular location">
    <subcellularLocation>
        <location evidence="1 14">Cell membrane</location>
        <topology evidence="1 14">Multi-pass membrane protein</topology>
    </subcellularLocation>
</comment>
<comment type="catalytic activity">
    <reaction evidence="13 14">
        <text>di-trans,octa-cis-undecaprenyl diphosphate + H2O = di-trans,octa-cis-undecaprenyl phosphate + phosphate + H(+)</text>
        <dbReference type="Rhea" id="RHEA:28094"/>
        <dbReference type="ChEBI" id="CHEBI:15377"/>
        <dbReference type="ChEBI" id="CHEBI:15378"/>
        <dbReference type="ChEBI" id="CHEBI:43474"/>
        <dbReference type="ChEBI" id="CHEBI:58405"/>
        <dbReference type="ChEBI" id="CHEBI:60392"/>
        <dbReference type="EC" id="3.6.1.27"/>
    </reaction>
</comment>
<dbReference type="RefSeq" id="WP_008488762.1">
    <property type="nucleotide sequence ID" value="NZ_AMRG01000008.1"/>
</dbReference>
<dbReference type="GO" id="GO:0071555">
    <property type="term" value="P:cell wall organization"/>
    <property type="evidence" value="ECO:0007669"/>
    <property type="project" value="UniProtKB-KW"/>
</dbReference>
<comment type="function">
    <text evidence="14">Catalyzes the dephosphorylation of undecaprenyl diphosphate (UPP). Confers resistance to bacitracin.</text>
</comment>
<evidence type="ECO:0000313" key="16">
    <source>
        <dbReference type="Proteomes" id="UP000014115"/>
    </source>
</evidence>
<dbReference type="NCBIfam" id="NF001393">
    <property type="entry name" value="PRK00281.2-4"/>
    <property type="match status" value="1"/>
</dbReference>
<feature type="transmembrane region" description="Helical" evidence="14">
    <location>
        <begin position="80"/>
        <end position="101"/>
    </location>
</feature>
<dbReference type="Proteomes" id="UP000014115">
    <property type="component" value="Unassembled WGS sequence"/>
</dbReference>
<keyword evidence="16" id="KW-1185">Reference proteome</keyword>
<feature type="transmembrane region" description="Helical" evidence="14">
    <location>
        <begin position="145"/>
        <end position="163"/>
    </location>
</feature>
<dbReference type="HAMAP" id="MF_01006">
    <property type="entry name" value="Undec_diphosphatase"/>
    <property type="match status" value="1"/>
</dbReference>
<dbReference type="GO" id="GO:0050380">
    <property type="term" value="F:undecaprenyl-diphosphatase activity"/>
    <property type="evidence" value="ECO:0007669"/>
    <property type="project" value="UniProtKB-UniRule"/>
</dbReference>
<feature type="transmembrane region" description="Helical" evidence="14">
    <location>
        <begin position="113"/>
        <end position="130"/>
    </location>
</feature>
<dbReference type="OrthoDB" id="9808289at2"/>
<evidence type="ECO:0000256" key="1">
    <source>
        <dbReference type="ARBA" id="ARBA00004651"/>
    </source>
</evidence>
<keyword evidence="14" id="KW-0961">Cell wall biogenesis/degradation</keyword>
<dbReference type="NCBIfam" id="TIGR00753">
    <property type="entry name" value="undec_PP_bacA"/>
    <property type="match status" value="1"/>
</dbReference>
<keyword evidence="5 14" id="KW-1003">Cell membrane</keyword>
<keyword evidence="7 14" id="KW-0378">Hydrolase</keyword>
<gene>
    <name evidence="14" type="primary">uppP</name>
    <name evidence="15" type="ORF">A10D4_07705</name>
</gene>
<proteinExistence type="inferred from homology"/>
<comment type="caution">
    <text evidence="15">The sequence shown here is derived from an EMBL/GenBank/DDBJ whole genome shotgun (WGS) entry which is preliminary data.</text>
</comment>
<dbReference type="PANTHER" id="PTHR30622:SF4">
    <property type="entry name" value="UNDECAPRENYL-DIPHOSPHATASE"/>
    <property type="match status" value="1"/>
</dbReference>
<name>K2JJX1_9GAMM</name>
<evidence type="ECO:0000256" key="6">
    <source>
        <dbReference type="ARBA" id="ARBA00022692"/>
    </source>
</evidence>
<dbReference type="eggNOG" id="COG1968">
    <property type="taxonomic scope" value="Bacteria"/>
</dbReference>
<dbReference type="InterPro" id="IPR003824">
    <property type="entry name" value="UppP"/>
</dbReference>
<dbReference type="STRING" id="740709.A10D4_07705"/>
<evidence type="ECO:0000256" key="9">
    <source>
        <dbReference type="ARBA" id="ARBA00023136"/>
    </source>
</evidence>
<organism evidence="15 16">
    <name type="scientific">Idiomarina xiamenensis 10-D-4</name>
    <dbReference type="NCBI Taxonomy" id="740709"/>
    <lineage>
        <taxon>Bacteria</taxon>
        <taxon>Pseudomonadati</taxon>
        <taxon>Pseudomonadota</taxon>
        <taxon>Gammaproteobacteria</taxon>
        <taxon>Alteromonadales</taxon>
        <taxon>Idiomarinaceae</taxon>
        <taxon>Idiomarina</taxon>
    </lineage>
</organism>
<evidence type="ECO:0000256" key="11">
    <source>
        <dbReference type="ARBA" id="ARBA00032707"/>
    </source>
</evidence>
<dbReference type="PATRIC" id="fig|740709.3.peg.1566"/>
<keyword evidence="8 14" id="KW-1133">Transmembrane helix</keyword>